<dbReference type="RefSeq" id="XP_002502409.1">
    <property type="nucleotide sequence ID" value="XM_002502363.1"/>
</dbReference>
<accession>C1E5P1</accession>
<feature type="transmembrane region" description="Helical" evidence="2">
    <location>
        <begin position="104"/>
        <end position="121"/>
    </location>
</feature>
<dbReference type="InParanoid" id="C1E5P1"/>
<dbReference type="Proteomes" id="UP000002009">
    <property type="component" value="Chromosome 5"/>
</dbReference>
<reference evidence="3 4" key="1">
    <citation type="journal article" date="2009" name="Science">
        <title>Green evolution and dynamic adaptations revealed by genomes of the marine picoeukaryotes Micromonas.</title>
        <authorList>
            <person name="Worden A.Z."/>
            <person name="Lee J.H."/>
            <person name="Mock T."/>
            <person name="Rouze P."/>
            <person name="Simmons M.P."/>
            <person name="Aerts A.L."/>
            <person name="Allen A.E."/>
            <person name="Cuvelier M.L."/>
            <person name="Derelle E."/>
            <person name="Everett M.V."/>
            <person name="Foulon E."/>
            <person name="Grimwood J."/>
            <person name="Gundlach H."/>
            <person name="Henrissat B."/>
            <person name="Napoli C."/>
            <person name="McDonald S.M."/>
            <person name="Parker M.S."/>
            <person name="Rombauts S."/>
            <person name="Salamov A."/>
            <person name="Von Dassow P."/>
            <person name="Badger J.H."/>
            <person name="Coutinho P.M."/>
            <person name="Demir E."/>
            <person name="Dubchak I."/>
            <person name="Gentemann C."/>
            <person name="Eikrem W."/>
            <person name="Gready J.E."/>
            <person name="John U."/>
            <person name="Lanier W."/>
            <person name="Lindquist E.A."/>
            <person name="Lucas S."/>
            <person name="Mayer K.F."/>
            <person name="Moreau H."/>
            <person name="Not F."/>
            <person name="Otillar R."/>
            <person name="Panaud O."/>
            <person name="Pangilinan J."/>
            <person name="Paulsen I."/>
            <person name="Piegu B."/>
            <person name="Poliakov A."/>
            <person name="Robbens S."/>
            <person name="Schmutz J."/>
            <person name="Toulza E."/>
            <person name="Wyss T."/>
            <person name="Zelensky A."/>
            <person name="Zhou K."/>
            <person name="Armbrust E.V."/>
            <person name="Bhattacharya D."/>
            <person name="Goodenough U.W."/>
            <person name="Van de Peer Y."/>
            <person name="Grigoriev I.V."/>
        </authorList>
    </citation>
    <scope>NUCLEOTIDE SEQUENCE [LARGE SCALE GENOMIC DNA]</scope>
    <source>
        <strain evidence="4">RCC299 / NOUM17</strain>
    </source>
</reference>
<evidence type="ECO:0000256" key="2">
    <source>
        <dbReference type="SAM" id="Phobius"/>
    </source>
</evidence>
<feature type="compositionally biased region" description="Basic and acidic residues" evidence="1">
    <location>
        <begin position="290"/>
        <end position="299"/>
    </location>
</feature>
<organism evidence="3 4">
    <name type="scientific">Micromonas commoda (strain RCC299 / NOUM17 / CCMP2709)</name>
    <name type="common">Picoplanktonic green alga</name>
    <dbReference type="NCBI Taxonomy" id="296587"/>
    <lineage>
        <taxon>Eukaryota</taxon>
        <taxon>Viridiplantae</taxon>
        <taxon>Chlorophyta</taxon>
        <taxon>Mamiellophyceae</taxon>
        <taxon>Mamiellales</taxon>
        <taxon>Mamiellaceae</taxon>
        <taxon>Micromonas</taxon>
    </lineage>
</organism>
<keyword evidence="2" id="KW-1133">Transmembrane helix</keyword>
<feature type="compositionally biased region" description="Basic and acidic residues" evidence="1">
    <location>
        <begin position="346"/>
        <end position="363"/>
    </location>
</feature>
<keyword evidence="2" id="KW-0812">Transmembrane</keyword>
<feature type="transmembrane region" description="Helical" evidence="2">
    <location>
        <begin position="149"/>
        <end position="169"/>
    </location>
</feature>
<feature type="compositionally biased region" description="Basic and acidic residues" evidence="1">
    <location>
        <begin position="318"/>
        <end position="328"/>
    </location>
</feature>
<feature type="compositionally biased region" description="Basic and acidic residues" evidence="1">
    <location>
        <begin position="519"/>
        <end position="563"/>
    </location>
</feature>
<proteinExistence type="predicted"/>
<keyword evidence="4" id="KW-1185">Reference proteome</keyword>
<dbReference type="KEGG" id="mis:MICPUN_58384"/>
<keyword evidence="2" id="KW-0472">Membrane</keyword>
<feature type="region of interest" description="Disordered" evidence="1">
    <location>
        <begin position="1"/>
        <end position="29"/>
    </location>
</feature>
<feature type="region of interest" description="Disordered" evidence="1">
    <location>
        <begin position="261"/>
        <end position="563"/>
    </location>
</feature>
<dbReference type="EMBL" id="CP001326">
    <property type="protein sequence ID" value="ACO63667.1"/>
    <property type="molecule type" value="Genomic_DNA"/>
</dbReference>
<feature type="transmembrane region" description="Helical" evidence="2">
    <location>
        <begin position="61"/>
        <end position="83"/>
    </location>
</feature>
<dbReference type="GeneID" id="8243318"/>
<evidence type="ECO:0000256" key="1">
    <source>
        <dbReference type="SAM" id="MobiDB-lite"/>
    </source>
</evidence>
<gene>
    <name evidence="3" type="ORF">MICPUN_58384</name>
</gene>
<name>C1E5P1_MICCC</name>
<feature type="compositionally biased region" description="Low complexity" evidence="1">
    <location>
        <begin position="300"/>
        <end position="317"/>
    </location>
</feature>
<dbReference type="AlphaFoldDB" id="C1E5P1"/>
<protein>
    <submittedName>
        <fullName evidence="3">Uncharacterized protein</fullName>
    </submittedName>
</protein>
<feature type="compositionally biased region" description="Polar residues" evidence="1">
    <location>
        <begin position="431"/>
        <end position="443"/>
    </location>
</feature>
<evidence type="ECO:0000313" key="4">
    <source>
        <dbReference type="Proteomes" id="UP000002009"/>
    </source>
</evidence>
<feature type="compositionally biased region" description="Pro residues" evidence="1">
    <location>
        <begin position="1"/>
        <end position="15"/>
    </location>
</feature>
<dbReference type="OrthoDB" id="10629760at2759"/>
<sequence length="563" mass="59298">MVRDPAPPSSTPPPRALDSKKLRQPKRRHTYRGCNPDLPAAGECQTCGISNLASDWASPDLYPVVLPPFAAGGWALFMTLYLSSAGRFKGRFLALDLTTRTLSLLARLVGVTVALASVWASHGAWVDGMELCQRGVHAPIRLRTQHGGWYVGILANGLAFVSGAFAVLFGRGNVLGPTNNQLAMASIDERQFASITPANLGPYQVGLTPRGERVMRTPRPATFSEAHRAIGLGAFTRVDVDDEEIAMTAREYGVGTTGGVWARGDEEAGGGDGDEAMGRRGRASLGGVGDGRRRGEARGGARASAPAGGGARVAPPADGKRGWEEFKARFWRSQTSHSPAAPEGGSGRRSDPGDARYVAERNQRVGRLGNILGRFASRRGESPGGESPGGDASVRSDRSDDSAEAARGAVPKKPPAFKKPSVPPPRPTPVFQFSNPLASSSNGGAADAEHAPSAPPFEADGDRPGLADEPPADFEWNPLRDPYSITPSKKGAGPSRAGVGGRGRPGGPSAGPAMSPPRPDARRARMERARAANEAARGDAGDGPESLRERMERLRRERERDGG</sequence>
<evidence type="ECO:0000313" key="3">
    <source>
        <dbReference type="EMBL" id="ACO63667.1"/>
    </source>
</evidence>
<feature type="compositionally biased region" description="Gly residues" evidence="1">
    <location>
        <begin position="498"/>
        <end position="509"/>
    </location>
</feature>